<feature type="active site" description="For glutaminase activity" evidence="7">
    <location>
        <position position="125"/>
    </location>
</feature>
<dbReference type="CDD" id="cd07570">
    <property type="entry name" value="GAT_Gln-NAD-synth"/>
    <property type="match status" value="1"/>
</dbReference>
<keyword evidence="4 7" id="KW-0547">Nucleotide-binding</keyword>
<evidence type="ECO:0000256" key="4">
    <source>
        <dbReference type="ARBA" id="ARBA00022741"/>
    </source>
</evidence>
<feature type="active site" description="Nucleophile; for glutaminase activity" evidence="7">
    <location>
        <position position="161"/>
    </location>
</feature>
<feature type="binding site" evidence="7">
    <location>
        <begin position="295"/>
        <end position="302"/>
    </location>
    <ligand>
        <name>ATP</name>
        <dbReference type="ChEBI" id="CHEBI:30616"/>
    </ligand>
</feature>
<evidence type="ECO:0000259" key="10">
    <source>
        <dbReference type="PROSITE" id="PS50263"/>
    </source>
</evidence>
<dbReference type="GO" id="GO:0005524">
    <property type="term" value="F:ATP binding"/>
    <property type="evidence" value="ECO:0007669"/>
    <property type="project" value="UniProtKB-UniRule"/>
</dbReference>
<dbReference type="GO" id="GO:0009435">
    <property type="term" value="P:NAD+ biosynthetic process"/>
    <property type="evidence" value="ECO:0007669"/>
    <property type="project" value="UniProtKB-UniRule"/>
</dbReference>
<evidence type="ECO:0000256" key="8">
    <source>
        <dbReference type="PIRNR" id="PIRNR006630"/>
    </source>
</evidence>
<protein>
    <recommendedName>
        <fullName evidence="7 8">Glutamine-dependent NAD(+) synthetase</fullName>
        <ecNumber evidence="7 8">6.3.5.1</ecNumber>
    </recommendedName>
    <alternativeName>
        <fullName evidence="7 8">NAD(+) synthase [glutamine-hydrolyzing]</fullName>
    </alternativeName>
</protein>
<organism evidence="11 12">
    <name type="scientific">Candidatus Bipolaricaulis anaerobius</name>
    <dbReference type="NCBI Taxonomy" id="2026885"/>
    <lineage>
        <taxon>Bacteria</taxon>
        <taxon>Candidatus Bipolaricaulota</taxon>
        <taxon>Candidatus Bipolaricaulia</taxon>
        <taxon>Candidatus Bipolaricaulales</taxon>
        <taxon>Candidatus Bipolaricaulaceae</taxon>
        <taxon>Candidatus Bipolaricaulis</taxon>
    </lineage>
</organism>
<dbReference type="AlphaFoldDB" id="A0A2X3KI89"/>
<proteinExistence type="inferred from homology"/>
<dbReference type="EC" id="6.3.5.1" evidence="7 8"/>
<sequence>MRIAVGQFNPTVGDFPGNRERILRQVAQARQQGADLAIFPEHALLGYPPRDLLHRPGFLDAADREFAAIVEASRDIAIVIGHIARAGTRPATKADPSAAAFGGDLLLHNAAFLLADGNVVGHQAKHELPSFDVFEEERYFTRGTEIVVLEWQGLRLGLSVCEDFWHEGGVLAAQAGAGVDLLINVSASPYFRGKPLLRYALARGWAERAAVPFAYANLVGGQDELVFDGGSFALRPDGAFLLSAPRFAEGLYLFDTAAPPVAPPRPDGMDCVREALVVGIRDYIEKNGIRGVVVGISGGVDSAVVAALACQALGPERVVGTFFPSPYTAAESAQEARYLARTLGIRWVEIPIEPIVASFSEALSSHIPVVGLTAENLQARVRGVLWMALANAMGYVVLSCGNKSEIATGYNTLYGDTVGALAPIGDLVKAEVYELAHLINAQAPCLLIPEGTLSRPPSAELRPNQRDDEDLPPYDVLDPIVRALVVENRSWDELTRSFDEGIARDVARRLRASEHKRRQFPLVLKVSPKAFGMGRRFPITHRFAG</sequence>
<comment type="similarity">
    <text evidence="2 7 8">In the C-terminal section; belongs to the NAD synthetase family.</text>
</comment>
<dbReference type="Pfam" id="PF00795">
    <property type="entry name" value="CN_hydrolase"/>
    <property type="match status" value="1"/>
</dbReference>
<comment type="function">
    <text evidence="7">Catalyzes the ATP-dependent amidation of deamido-NAD to form NAD. Uses L-glutamine as a nitrogen source.</text>
</comment>
<keyword evidence="12" id="KW-1185">Reference proteome</keyword>
<gene>
    <name evidence="7" type="primary">nadE</name>
    <name evidence="11" type="ORF">BARAN1_0266</name>
</gene>
<dbReference type="KEGG" id="bana:BARAN1_0266"/>
<dbReference type="UniPathway" id="UPA00253">
    <property type="reaction ID" value="UER00334"/>
</dbReference>
<dbReference type="InterPro" id="IPR003010">
    <property type="entry name" value="C-N_Hydrolase"/>
</dbReference>
<evidence type="ECO:0000256" key="2">
    <source>
        <dbReference type="ARBA" id="ARBA00007145"/>
    </source>
</evidence>
<dbReference type="InterPro" id="IPR014729">
    <property type="entry name" value="Rossmann-like_a/b/a_fold"/>
</dbReference>
<reference evidence="12" key="1">
    <citation type="submission" date="2018-05" db="EMBL/GenBank/DDBJ databases">
        <authorList>
            <person name="Hao L."/>
        </authorList>
    </citation>
    <scope>NUCLEOTIDE SEQUENCE [LARGE SCALE GENOMIC DNA]</scope>
</reference>
<keyword evidence="3 7" id="KW-0436">Ligase</keyword>
<feature type="binding site" evidence="7">
    <location>
        <position position="188"/>
    </location>
    <ligand>
        <name>L-glutamine</name>
        <dbReference type="ChEBI" id="CHEBI:58359"/>
    </ligand>
</feature>
<dbReference type="GO" id="GO:0005737">
    <property type="term" value="C:cytoplasm"/>
    <property type="evidence" value="ECO:0007669"/>
    <property type="project" value="InterPro"/>
</dbReference>
<comment type="catalytic activity">
    <reaction evidence="7 8">
        <text>deamido-NAD(+) + L-glutamine + ATP + H2O = L-glutamate + AMP + diphosphate + NAD(+) + H(+)</text>
        <dbReference type="Rhea" id="RHEA:24384"/>
        <dbReference type="ChEBI" id="CHEBI:15377"/>
        <dbReference type="ChEBI" id="CHEBI:15378"/>
        <dbReference type="ChEBI" id="CHEBI:29985"/>
        <dbReference type="ChEBI" id="CHEBI:30616"/>
        <dbReference type="ChEBI" id="CHEBI:33019"/>
        <dbReference type="ChEBI" id="CHEBI:57540"/>
        <dbReference type="ChEBI" id="CHEBI:58359"/>
        <dbReference type="ChEBI" id="CHEBI:58437"/>
        <dbReference type="ChEBI" id="CHEBI:456215"/>
        <dbReference type="EC" id="6.3.5.1"/>
    </reaction>
</comment>
<feature type="binding site" evidence="7">
    <location>
        <position position="194"/>
    </location>
    <ligand>
        <name>L-glutamine</name>
        <dbReference type="ChEBI" id="CHEBI:58359"/>
    </ligand>
</feature>
<dbReference type="NCBIfam" id="NF010588">
    <property type="entry name" value="PRK13981.1"/>
    <property type="match status" value="1"/>
</dbReference>
<evidence type="ECO:0000256" key="3">
    <source>
        <dbReference type="ARBA" id="ARBA00022598"/>
    </source>
</evidence>
<dbReference type="PANTHER" id="PTHR23090">
    <property type="entry name" value="NH 3 /GLUTAMINE-DEPENDENT NAD + SYNTHETASE"/>
    <property type="match status" value="1"/>
</dbReference>
<feature type="domain" description="CN hydrolase" evidence="10">
    <location>
        <begin position="1"/>
        <end position="258"/>
    </location>
</feature>
<dbReference type="EMBL" id="LS483254">
    <property type="protein sequence ID" value="SQD92291.1"/>
    <property type="molecule type" value="Genomic_DNA"/>
</dbReference>
<dbReference type="GO" id="GO:0003952">
    <property type="term" value="F:NAD+ synthase (glutamine-hydrolyzing) activity"/>
    <property type="evidence" value="ECO:0007669"/>
    <property type="project" value="UniProtKB-UniRule"/>
</dbReference>
<keyword evidence="6 7" id="KW-0520">NAD</keyword>
<keyword evidence="5 7" id="KW-0067">ATP-binding</keyword>
<dbReference type="PROSITE" id="PS50263">
    <property type="entry name" value="CN_HYDROLASE"/>
    <property type="match status" value="1"/>
</dbReference>
<dbReference type="HAMAP" id="MF_02090">
    <property type="entry name" value="NadE_glutamine_dep"/>
    <property type="match status" value="1"/>
</dbReference>
<dbReference type="SUPFAM" id="SSF56317">
    <property type="entry name" value="Carbon-nitrogen hydrolase"/>
    <property type="match status" value="1"/>
</dbReference>
<feature type="binding site" evidence="7">
    <location>
        <position position="376"/>
    </location>
    <ligand>
        <name>deamido-NAD(+)</name>
        <dbReference type="ChEBI" id="CHEBI:58437"/>
        <note>ligand shared between two neighboring subunits</note>
    </ligand>
</feature>
<comment type="pathway">
    <text evidence="1 7 8">Cofactor biosynthesis; NAD(+) biosynthesis; NAD(+) from deamido-NAD(+) (L-Gln route): step 1/1.</text>
</comment>
<comment type="similarity">
    <text evidence="9">Belongs to the NAD synthetase family.</text>
</comment>
<evidence type="ECO:0000256" key="1">
    <source>
        <dbReference type="ARBA" id="ARBA00005188"/>
    </source>
</evidence>
<dbReference type="InterPro" id="IPR003694">
    <property type="entry name" value="NAD_synthase"/>
</dbReference>
<dbReference type="NCBIfam" id="TIGR00552">
    <property type="entry name" value="nadE"/>
    <property type="match status" value="1"/>
</dbReference>
<dbReference type="CDD" id="cd00553">
    <property type="entry name" value="NAD_synthase"/>
    <property type="match status" value="1"/>
</dbReference>
<comment type="caution">
    <text evidence="7">Lacks conserved residue(s) required for the propagation of feature annotation.</text>
</comment>
<dbReference type="Gene3D" id="3.60.110.10">
    <property type="entry name" value="Carbon-nitrogen hydrolase"/>
    <property type="match status" value="1"/>
</dbReference>
<dbReference type="Pfam" id="PF02540">
    <property type="entry name" value="NAD_synthase"/>
    <property type="match status" value="1"/>
</dbReference>
<dbReference type="InterPro" id="IPR022310">
    <property type="entry name" value="NAD/GMP_synthase"/>
</dbReference>
<accession>A0A2X3KI89</accession>
<dbReference type="GO" id="GO:0008795">
    <property type="term" value="F:NAD+ synthase activity"/>
    <property type="evidence" value="ECO:0007669"/>
    <property type="project" value="UniProtKB-UniRule"/>
</dbReference>
<evidence type="ECO:0000256" key="7">
    <source>
        <dbReference type="HAMAP-Rule" id="MF_02090"/>
    </source>
</evidence>
<dbReference type="InterPro" id="IPR036526">
    <property type="entry name" value="C-N_Hydrolase_sf"/>
</dbReference>
<evidence type="ECO:0000313" key="11">
    <source>
        <dbReference type="EMBL" id="SQD92291.1"/>
    </source>
</evidence>
<dbReference type="SUPFAM" id="SSF52402">
    <property type="entry name" value="Adenine nucleotide alpha hydrolases-like"/>
    <property type="match status" value="1"/>
</dbReference>
<evidence type="ECO:0000256" key="9">
    <source>
        <dbReference type="RuleBase" id="RU003811"/>
    </source>
</evidence>
<name>A0A2X3KI89_9BACT</name>
<feature type="active site" description="Proton acceptor; for glutaminase activity" evidence="7">
    <location>
        <position position="41"/>
    </location>
</feature>
<dbReference type="OrthoDB" id="9760188at2"/>
<evidence type="ECO:0000313" key="12">
    <source>
        <dbReference type="Proteomes" id="UP000249818"/>
    </source>
</evidence>
<dbReference type="GO" id="GO:0004359">
    <property type="term" value="F:glutaminase activity"/>
    <property type="evidence" value="ECO:0007669"/>
    <property type="project" value="InterPro"/>
</dbReference>
<dbReference type="RefSeq" id="WP_122030530.1">
    <property type="nucleotide sequence ID" value="NZ_LS483254.1"/>
</dbReference>
<dbReference type="Proteomes" id="UP000249818">
    <property type="component" value="Chromosome BARAN1"/>
</dbReference>
<evidence type="ECO:0000256" key="5">
    <source>
        <dbReference type="ARBA" id="ARBA00022840"/>
    </source>
</evidence>
<dbReference type="PIRSF" id="PIRSF006630">
    <property type="entry name" value="NADS_GAT"/>
    <property type="match status" value="1"/>
</dbReference>
<evidence type="ECO:0000256" key="6">
    <source>
        <dbReference type="ARBA" id="ARBA00023027"/>
    </source>
</evidence>
<dbReference type="FunFam" id="3.40.50.620:FF:000106">
    <property type="entry name" value="Glutamine-dependent NAD(+) synthetase"/>
    <property type="match status" value="1"/>
</dbReference>
<dbReference type="InterPro" id="IPR014445">
    <property type="entry name" value="Gln-dep_NAD_synthase"/>
</dbReference>
<dbReference type="Gene3D" id="3.40.50.620">
    <property type="entry name" value="HUPs"/>
    <property type="match status" value="1"/>
</dbReference>
<dbReference type="PANTHER" id="PTHR23090:SF9">
    <property type="entry name" value="GLUTAMINE-DEPENDENT NAD(+) SYNTHETASE"/>
    <property type="match status" value="1"/>
</dbReference>
<feature type="binding site" evidence="7">
    <location>
        <position position="405"/>
    </location>
    <ligand>
        <name>deamido-NAD(+)</name>
        <dbReference type="ChEBI" id="CHEBI:58437"/>
        <note>ligand shared between two neighboring subunits</note>
    </ligand>
</feature>
<feature type="binding site" evidence="7">
    <location>
        <position position="516"/>
    </location>
    <ligand>
        <name>deamido-NAD(+)</name>
        <dbReference type="ChEBI" id="CHEBI:58437"/>
        <note>ligand shared between two neighboring subunits</note>
    </ligand>
</feature>